<evidence type="ECO:0000256" key="1">
    <source>
        <dbReference type="SAM" id="MobiDB-lite"/>
    </source>
</evidence>
<dbReference type="AlphaFoldDB" id="A0A7X6RTL3"/>
<protein>
    <recommendedName>
        <fullName evidence="2">Tc1-like transposase DDE domain-containing protein</fullName>
    </recommendedName>
</protein>
<dbReference type="Pfam" id="PF13358">
    <property type="entry name" value="DDE_3"/>
    <property type="match status" value="1"/>
</dbReference>
<gene>
    <name evidence="3" type="ORF">HGB44_31505</name>
</gene>
<evidence type="ECO:0000259" key="2">
    <source>
        <dbReference type="Pfam" id="PF13358"/>
    </source>
</evidence>
<feature type="domain" description="Tc1-like transposase DDE" evidence="2">
    <location>
        <begin position="2"/>
        <end position="145"/>
    </location>
</feature>
<dbReference type="EMBL" id="JAAXPG010000072">
    <property type="protein sequence ID" value="NKZ02145.1"/>
    <property type="molecule type" value="Genomic_DNA"/>
</dbReference>
<name>A0A7X6RTL3_9ACTN</name>
<dbReference type="InterPro" id="IPR036397">
    <property type="entry name" value="RNaseH_sf"/>
</dbReference>
<organism evidence="3 4">
    <name type="scientific">Nocardiopsis alborubida</name>
    <dbReference type="NCBI Taxonomy" id="146802"/>
    <lineage>
        <taxon>Bacteria</taxon>
        <taxon>Bacillati</taxon>
        <taxon>Actinomycetota</taxon>
        <taxon>Actinomycetes</taxon>
        <taxon>Streptosporangiales</taxon>
        <taxon>Nocardiopsidaceae</taxon>
        <taxon>Nocardiopsis</taxon>
    </lineage>
</organism>
<evidence type="ECO:0000313" key="4">
    <source>
        <dbReference type="Proteomes" id="UP000553209"/>
    </source>
</evidence>
<evidence type="ECO:0000313" key="3">
    <source>
        <dbReference type="EMBL" id="NKZ02145.1"/>
    </source>
</evidence>
<dbReference type="RefSeq" id="WP_061083770.1">
    <property type="nucleotide sequence ID" value="NZ_JAAXPG010000072.1"/>
</dbReference>
<proteinExistence type="predicted"/>
<dbReference type="GO" id="GO:0003676">
    <property type="term" value="F:nucleic acid binding"/>
    <property type="evidence" value="ECO:0007669"/>
    <property type="project" value="InterPro"/>
</dbReference>
<dbReference type="Gene3D" id="3.30.420.10">
    <property type="entry name" value="Ribonuclease H-like superfamily/Ribonuclease H"/>
    <property type="match status" value="1"/>
</dbReference>
<accession>A0A7X6RTL3</accession>
<feature type="region of interest" description="Disordered" evidence="1">
    <location>
        <begin position="1"/>
        <end position="22"/>
    </location>
</feature>
<dbReference type="Proteomes" id="UP000553209">
    <property type="component" value="Unassembled WGS sequence"/>
</dbReference>
<keyword evidence="4" id="KW-1185">Reference proteome</keyword>
<comment type="caution">
    <text evidence="3">The sequence shown here is derived from an EMBL/GenBank/DDBJ whole genome shotgun (WGS) entry which is preliminary data.</text>
</comment>
<sequence>MCFEDEAGQGTRPPTARTWGRRGHTPVITVTGAGRGRVSAAALCCYKPGHRPRLLYRLHPYHRRTDERASFDEADYIALADAAHRRLGGAVVLVWDNLNRHTSANMRRRIGERDWLRVEQLPGYAPDLNPVEGVWSAMRSGLTNLMGGDVDQLAVLMRARLRPMQYRPELLKGCLAGTGLSLEI</sequence>
<reference evidence="3 4" key="1">
    <citation type="submission" date="2020-04" db="EMBL/GenBank/DDBJ databases">
        <title>MicrobeNet Type strains.</title>
        <authorList>
            <person name="Nicholson A.C."/>
        </authorList>
    </citation>
    <scope>NUCLEOTIDE SEQUENCE [LARGE SCALE GENOMIC DNA]</scope>
    <source>
        <strain evidence="3 4">ATCC 23612</strain>
    </source>
</reference>
<dbReference type="InterPro" id="IPR038717">
    <property type="entry name" value="Tc1-like_DDE_dom"/>
</dbReference>